<dbReference type="PRINTS" id="PR00625">
    <property type="entry name" value="JDOMAIN"/>
</dbReference>
<dbReference type="OrthoDB" id="10250354at2759"/>
<evidence type="ECO:0000256" key="1">
    <source>
        <dbReference type="ARBA" id="ARBA00023186"/>
    </source>
</evidence>
<evidence type="ECO:0000259" key="2">
    <source>
        <dbReference type="PROSITE" id="PS50076"/>
    </source>
</evidence>
<accession>A0A642UN36</accession>
<dbReference type="PROSITE" id="PS50076">
    <property type="entry name" value="DNAJ_2"/>
    <property type="match status" value="1"/>
</dbReference>
<reference evidence="3 4" key="1">
    <citation type="submission" date="2019-07" db="EMBL/GenBank/DDBJ databases">
        <title>Genome assembly of two rare yeast pathogens: Diutina rugosa and Trichomonascus ciferrii.</title>
        <authorList>
            <person name="Mixao V."/>
            <person name="Saus E."/>
            <person name="Hansen A."/>
            <person name="Lass-Flor C."/>
            <person name="Gabaldon T."/>
        </authorList>
    </citation>
    <scope>NUCLEOTIDE SEQUENCE [LARGE SCALE GENOMIC DNA]</scope>
    <source>
        <strain evidence="3 4">CBS 613</strain>
    </source>
</reference>
<dbReference type="OMA" id="WHNKYYG"/>
<dbReference type="Gene3D" id="1.10.287.110">
    <property type="entry name" value="DnaJ domain"/>
    <property type="match status" value="1"/>
</dbReference>
<organism evidence="3 4">
    <name type="scientific">Diutina rugosa</name>
    <name type="common">Yeast</name>
    <name type="synonym">Candida rugosa</name>
    <dbReference type="NCBI Taxonomy" id="5481"/>
    <lineage>
        <taxon>Eukaryota</taxon>
        <taxon>Fungi</taxon>
        <taxon>Dikarya</taxon>
        <taxon>Ascomycota</taxon>
        <taxon>Saccharomycotina</taxon>
        <taxon>Pichiomycetes</taxon>
        <taxon>Debaryomycetaceae</taxon>
        <taxon>Diutina</taxon>
    </lineage>
</organism>
<dbReference type="SMART" id="SM00271">
    <property type="entry name" value="DnaJ"/>
    <property type="match status" value="1"/>
</dbReference>
<dbReference type="VEuPathDB" id="FungiDB:DIURU_002778"/>
<gene>
    <name evidence="3" type="ORF">DIURU_002778</name>
</gene>
<proteinExistence type="predicted"/>
<dbReference type="RefSeq" id="XP_034012309.1">
    <property type="nucleotide sequence ID" value="XM_034155466.1"/>
</dbReference>
<dbReference type="CDD" id="cd06257">
    <property type="entry name" value="DnaJ"/>
    <property type="match status" value="1"/>
</dbReference>
<dbReference type="GeneID" id="54781429"/>
<sequence>MLCPGLRSIARRYSTSQPNYYQILDLPTNATIKEIKVKFKQLSKKHHPDLNGHLSEDEKEENASKYLEMVTAYDTLKDIKKKKSYDSQLRVAGVQIANHAKREWNNKYYGEAKYYSKSGYSYSSSGLNTKRHKIRYHNSQRDVNNSTFHGSRTDYSDRYDVPHFDYDTHLKNNLKFEKRIIDKALSAEEQKRLLQTISTDGKALDEEMAIKYLLHHVRTMQANGTESVIPKPRENGSFQTNPHMFQSHRPPQNDSKIMPKLLMFGGATGGFYFLWHALMG</sequence>
<dbReference type="PANTHER" id="PTHR44145">
    <property type="entry name" value="DNAJ HOMOLOG SUBFAMILY A MEMBER 3, MITOCHONDRIAL"/>
    <property type="match status" value="1"/>
</dbReference>
<evidence type="ECO:0000313" key="3">
    <source>
        <dbReference type="EMBL" id="KAA8902324.1"/>
    </source>
</evidence>
<dbReference type="AlphaFoldDB" id="A0A642UN36"/>
<keyword evidence="4" id="KW-1185">Reference proteome</keyword>
<dbReference type="InterPro" id="IPR051938">
    <property type="entry name" value="Apopto_cytoskel_mod"/>
</dbReference>
<keyword evidence="1" id="KW-0143">Chaperone</keyword>
<dbReference type="InterPro" id="IPR036869">
    <property type="entry name" value="J_dom_sf"/>
</dbReference>
<dbReference type="Pfam" id="PF00226">
    <property type="entry name" value="DnaJ"/>
    <property type="match status" value="1"/>
</dbReference>
<dbReference type="SUPFAM" id="SSF46565">
    <property type="entry name" value="Chaperone J-domain"/>
    <property type="match status" value="1"/>
</dbReference>
<comment type="caution">
    <text evidence="3">The sequence shown here is derived from an EMBL/GenBank/DDBJ whole genome shotgun (WGS) entry which is preliminary data.</text>
</comment>
<protein>
    <recommendedName>
        <fullName evidence="2">J domain-containing protein</fullName>
    </recommendedName>
</protein>
<feature type="domain" description="J" evidence="2">
    <location>
        <begin position="19"/>
        <end position="89"/>
    </location>
</feature>
<dbReference type="Proteomes" id="UP000449547">
    <property type="component" value="Unassembled WGS sequence"/>
</dbReference>
<dbReference type="PANTHER" id="PTHR44145:SF3">
    <property type="entry name" value="DNAJ HOMOLOG SUBFAMILY A MEMBER 3, MITOCHONDRIAL"/>
    <property type="match status" value="1"/>
</dbReference>
<dbReference type="InterPro" id="IPR001623">
    <property type="entry name" value="DnaJ_domain"/>
</dbReference>
<name>A0A642UN36_DIURU</name>
<dbReference type="EMBL" id="SWFT01000090">
    <property type="protein sequence ID" value="KAA8902324.1"/>
    <property type="molecule type" value="Genomic_DNA"/>
</dbReference>
<evidence type="ECO:0000313" key="4">
    <source>
        <dbReference type="Proteomes" id="UP000449547"/>
    </source>
</evidence>